<dbReference type="Gene3D" id="1.10.3210.10">
    <property type="entry name" value="Hypothetical protein af1432"/>
    <property type="match status" value="1"/>
</dbReference>
<dbReference type="STRING" id="1402135.SAMN05444149_101857"/>
<gene>
    <name evidence="4" type="ORF">SULPSESMR1_01570</name>
</gene>
<dbReference type="EMBL" id="CP022415">
    <property type="protein sequence ID" value="ASM72384.1"/>
    <property type="molecule type" value="Genomic_DNA"/>
</dbReference>
<dbReference type="GO" id="GO:0046872">
    <property type="term" value="F:metal ion binding"/>
    <property type="evidence" value="ECO:0007669"/>
    <property type="project" value="UniProtKB-KW"/>
</dbReference>
<dbReference type="Proteomes" id="UP000199754">
    <property type="component" value="Chromosome"/>
</dbReference>
<evidence type="ECO:0000256" key="1">
    <source>
        <dbReference type="ARBA" id="ARBA00022723"/>
    </source>
</evidence>
<evidence type="ECO:0000259" key="3">
    <source>
        <dbReference type="Pfam" id="PF13023"/>
    </source>
</evidence>
<dbReference type="KEGG" id="spse:SULPSESMR1_01570"/>
<dbReference type="PANTHER" id="PTHR11845:SF13">
    <property type="entry name" value="5'-DEOXYNUCLEOTIDASE HDDC2"/>
    <property type="match status" value="1"/>
</dbReference>
<evidence type="ECO:0000256" key="2">
    <source>
        <dbReference type="ARBA" id="ARBA00022801"/>
    </source>
</evidence>
<keyword evidence="5" id="KW-1185">Reference proteome</keyword>
<dbReference type="GO" id="GO:0005737">
    <property type="term" value="C:cytoplasm"/>
    <property type="evidence" value="ECO:0007669"/>
    <property type="project" value="TreeGrafter"/>
</dbReference>
<dbReference type="AlphaFoldDB" id="A0A221K080"/>
<dbReference type="SUPFAM" id="SSF109604">
    <property type="entry name" value="HD-domain/PDEase-like"/>
    <property type="match status" value="1"/>
</dbReference>
<keyword evidence="2" id="KW-0378">Hydrolase</keyword>
<dbReference type="InterPro" id="IPR039356">
    <property type="entry name" value="YfbR/HDDC2"/>
</dbReference>
<dbReference type="PANTHER" id="PTHR11845">
    <property type="entry name" value="5'-DEOXYNUCLEOTIDASE HDDC2"/>
    <property type="match status" value="1"/>
</dbReference>
<dbReference type="OrthoDB" id="9796032at2"/>
<dbReference type="InterPro" id="IPR006674">
    <property type="entry name" value="HD_domain"/>
</dbReference>
<proteinExistence type="predicted"/>
<name>A0A221K080_9RHOB</name>
<organism evidence="4 5">
    <name type="scientific">Pseudosulfitobacter pseudonitzschiae</name>
    <dbReference type="NCBI Taxonomy" id="1402135"/>
    <lineage>
        <taxon>Bacteria</taxon>
        <taxon>Pseudomonadati</taxon>
        <taxon>Pseudomonadota</taxon>
        <taxon>Alphaproteobacteria</taxon>
        <taxon>Rhodobacterales</taxon>
        <taxon>Roseobacteraceae</taxon>
        <taxon>Pseudosulfitobacter</taxon>
    </lineage>
</organism>
<sequence>MPQTTPLIDLTPDQQIRLDRQMEFLREMDKLKSVLRGTKLINKSRRENSAEHSWHIMLYAAVLAEHAGPDVDIARVLRMLLIHDIVEIDAGDAPIHGHVDHAAMELKEAAAADRLFNLLPADQARAFRALWDEFEAAKTPDAQFAKAIDRTQPPVGNLHSGGGSWIEYNVTMDQIDTRVGVPINRGAPVLWAWLHPLLSNFFAKR</sequence>
<dbReference type="Pfam" id="PF13023">
    <property type="entry name" value="HD_3"/>
    <property type="match status" value="1"/>
</dbReference>
<protein>
    <submittedName>
        <fullName evidence="4">5'-nucleotidase</fullName>
    </submittedName>
</protein>
<evidence type="ECO:0000313" key="4">
    <source>
        <dbReference type="EMBL" id="ASM72384.1"/>
    </source>
</evidence>
<reference evidence="4 5" key="1">
    <citation type="submission" date="2017-07" db="EMBL/GenBank/DDBJ databases">
        <title>Genome Sequence of Sulfitobacter pseudonitzschiae Strain SMR1 Isolated from a culture of the Diatom Skeletonema marinoi.</title>
        <authorList>
            <person name="Topel M."/>
            <person name="Pinder M.I.M."/>
            <person name="Johansson O.N."/>
            <person name="Kourtchenko O."/>
            <person name="Godhe A."/>
            <person name="Clarke A.K."/>
        </authorList>
    </citation>
    <scope>NUCLEOTIDE SEQUENCE [LARGE SCALE GENOMIC DNA]</scope>
    <source>
        <strain evidence="4 5">SMR1</strain>
    </source>
</reference>
<evidence type="ECO:0000313" key="5">
    <source>
        <dbReference type="Proteomes" id="UP000199754"/>
    </source>
</evidence>
<keyword evidence="1" id="KW-0479">Metal-binding</keyword>
<accession>A0A221K080</accession>
<dbReference type="GO" id="GO:0002953">
    <property type="term" value="F:5'-deoxynucleotidase activity"/>
    <property type="evidence" value="ECO:0007669"/>
    <property type="project" value="InterPro"/>
</dbReference>
<feature type="domain" description="HD" evidence="3">
    <location>
        <begin position="28"/>
        <end position="191"/>
    </location>
</feature>
<dbReference type="RefSeq" id="WP_089420300.1">
    <property type="nucleotide sequence ID" value="NZ_CP022415.1"/>
</dbReference>